<dbReference type="EMBL" id="SGXA01000003">
    <property type="protein sequence ID" value="RZS69195.1"/>
    <property type="molecule type" value="Genomic_DNA"/>
</dbReference>
<dbReference type="PANTHER" id="PTHR35089:SF1">
    <property type="entry name" value="CHAPERONE PROTEIN SKP"/>
    <property type="match status" value="1"/>
</dbReference>
<dbReference type="GO" id="GO:0050821">
    <property type="term" value="P:protein stabilization"/>
    <property type="evidence" value="ECO:0007669"/>
    <property type="project" value="TreeGrafter"/>
</dbReference>
<evidence type="ECO:0000313" key="5">
    <source>
        <dbReference type="Proteomes" id="UP000293874"/>
    </source>
</evidence>
<evidence type="ECO:0000256" key="1">
    <source>
        <dbReference type="ARBA" id="ARBA00009091"/>
    </source>
</evidence>
<accession>A0A4Q7MLF7</accession>
<organism evidence="4 5">
    <name type="scientific">Pseudobacter ginsenosidimutans</name>
    <dbReference type="NCBI Taxonomy" id="661488"/>
    <lineage>
        <taxon>Bacteria</taxon>
        <taxon>Pseudomonadati</taxon>
        <taxon>Bacteroidota</taxon>
        <taxon>Chitinophagia</taxon>
        <taxon>Chitinophagales</taxon>
        <taxon>Chitinophagaceae</taxon>
        <taxon>Pseudobacter</taxon>
    </lineage>
</organism>
<dbReference type="OrthoDB" id="1493259at2"/>
<dbReference type="Gene3D" id="3.30.910.20">
    <property type="entry name" value="Skp domain"/>
    <property type="match status" value="1"/>
</dbReference>
<dbReference type="InterPro" id="IPR024930">
    <property type="entry name" value="Skp_dom_sf"/>
</dbReference>
<name>A0A4Q7MLF7_9BACT</name>
<dbReference type="GO" id="GO:0005829">
    <property type="term" value="C:cytosol"/>
    <property type="evidence" value="ECO:0007669"/>
    <property type="project" value="TreeGrafter"/>
</dbReference>
<dbReference type="RefSeq" id="WP_130543551.1">
    <property type="nucleotide sequence ID" value="NZ_CP042431.1"/>
</dbReference>
<gene>
    <name evidence="4" type="ORF">EV199_5028</name>
</gene>
<dbReference type="PANTHER" id="PTHR35089">
    <property type="entry name" value="CHAPERONE PROTEIN SKP"/>
    <property type="match status" value="1"/>
</dbReference>
<dbReference type="SMART" id="SM00935">
    <property type="entry name" value="OmpH"/>
    <property type="match status" value="1"/>
</dbReference>
<sequence length="203" mass="23538">MRNISTILSVLALVLTGVLFYLHFNGNKELKKVSVEAEKTAHNSFRIGYFDIDSLQNHYEYFKDVLEQMKKKEASMNNELNQLNNQYQRRVQQLQSQMQSLGQAITEADQLKAQNELATMQRNFGERKASLEQDMQKTQVENMATLRKTVEDYLKDYNKDKGYAFILSYEPGLLMYYKDTMYDVTGDLIKGLNAQYAAKKGKP</sequence>
<comment type="caution">
    <text evidence="4">The sequence shown here is derived from an EMBL/GenBank/DDBJ whole genome shotgun (WGS) entry which is preliminary data.</text>
</comment>
<evidence type="ECO:0000256" key="2">
    <source>
        <dbReference type="ARBA" id="ARBA00022729"/>
    </source>
</evidence>
<keyword evidence="2" id="KW-0732">Signal</keyword>
<dbReference type="GO" id="GO:0051082">
    <property type="term" value="F:unfolded protein binding"/>
    <property type="evidence" value="ECO:0007669"/>
    <property type="project" value="InterPro"/>
</dbReference>
<dbReference type="AlphaFoldDB" id="A0A4Q7MLF7"/>
<dbReference type="SUPFAM" id="SSF111384">
    <property type="entry name" value="OmpH-like"/>
    <property type="match status" value="1"/>
</dbReference>
<keyword evidence="3" id="KW-0175">Coiled coil</keyword>
<dbReference type="Pfam" id="PF03938">
    <property type="entry name" value="OmpH"/>
    <property type="match status" value="1"/>
</dbReference>
<evidence type="ECO:0000256" key="3">
    <source>
        <dbReference type="SAM" id="Coils"/>
    </source>
</evidence>
<comment type="similarity">
    <text evidence="1">Belongs to the Skp family.</text>
</comment>
<evidence type="ECO:0000313" key="4">
    <source>
        <dbReference type="EMBL" id="RZS69195.1"/>
    </source>
</evidence>
<proteinExistence type="inferred from homology"/>
<keyword evidence="5" id="KW-1185">Reference proteome</keyword>
<feature type="coiled-coil region" evidence="3">
    <location>
        <begin position="52"/>
        <end position="111"/>
    </location>
</feature>
<dbReference type="Proteomes" id="UP000293874">
    <property type="component" value="Unassembled WGS sequence"/>
</dbReference>
<protein>
    <submittedName>
        <fullName evidence="4">Periplasmic chaperone for outer membrane proteins Skp</fullName>
    </submittedName>
</protein>
<reference evidence="4 5" key="1">
    <citation type="submission" date="2019-02" db="EMBL/GenBank/DDBJ databases">
        <title>Genomic Encyclopedia of Type Strains, Phase IV (KMG-IV): sequencing the most valuable type-strain genomes for metagenomic binning, comparative biology and taxonomic classification.</title>
        <authorList>
            <person name="Goeker M."/>
        </authorList>
    </citation>
    <scope>NUCLEOTIDE SEQUENCE [LARGE SCALE GENOMIC DNA]</scope>
    <source>
        <strain evidence="4 5">DSM 18116</strain>
    </source>
</reference>
<dbReference type="InterPro" id="IPR005632">
    <property type="entry name" value="Chaperone_Skp"/>
</dbReference>